<evidence type="ECO:0000256" key="6">
    <source>
        <dbReference type="SAM" id="SignalP"/>
    </source>
</evidence>
<evidence type="ECO:0000256" key="2">
    <source>
        <dbReference type="ARBA" id="ARBA00022723"/>
    </source>
</evidence>
<keyword evidence="1" id="KW-0004">4Fe-4S</keyword>
<dbReference type="GO" id="GO:0016491">
    <property type="term" value="F:oxidoreductase activity"/>
    <property type="evidence" value="ECO:0007669"/>
    <property type="project" value="UniProtKB-KW"/>
</dbReference>
<evidence type="ECO:0000256" key="4">
    <source>
        <dbReference type="ARBA" id="ARBA00023004"/>
    </source>
</evidence>
<dbReference type="OrthoDB" id="668499at2"/>
<dbReference type="RefSeq" id="WP_119048652.1">
    <property type="nucleotide sequence ID" value="NZ_CP032157.1"/>
</dbReference>
<keyword evidence="2" id="KW-0479">Metal-binding</keyword>
<evidence type="ECO:0000313" key="8">
    <source>
        <dbReference type="EMBL" id="AXY72814.1"/>
    </source>
</evidence>
<evidence type="ECO:0000259" key="7">
    <source>
        <dbReference type="Pfam" id="PF25275"/>
    </source>
</evidence>
<dbReference type="GO" id="GO:0046872">
    <property type="term" value="F:metal ion binding"/>
    <property type="evidence" value="ECO:0007669"/>
    <property type="project" value="UniProtKB-KW"/>
</dbReference>
<keyword evidence="3" id="KW-0560">Oxidoreductase</keyword>
<dbReference type="SUPFAM" id="SSF51905">
    <property type="entry name" value="FAD/NAD(P)-binding domain"/>
    <property type="match status" value="1"/>
</dbReference>
<sequence>MRRLKKSLIILTIFTTALTTRTYAADEYDICVYGATSAGVIAAYTAKMMGKSVVLIEPGNHIGGLSSGGLGMTDIGNKYVVSGLALDFYRRMGTHYGRLESWTFEPHVAKDIFLQYIREAKIKVLLQHQLTSVLKTNRLINSITVISGKTTITINAKMFIDCTYEGDLMAKAGISYTVGREANSQYKENWNGVQLLNKHQFPEGVDPYKTPGQPASGLLWGISPAPLAGRGSADKKVQAYNFRICLTNNPANRIEITRPGGYDSSRYELLLRLLEKKPAPNLNAILKMDKMPNNKTDINNNGGFSTDMIGMNYDYPDADYQQRKIIVKRHEDYIKGLLYFVGHDERMPAPLRKEMLQWGYPTDEYPDNGNWSPQMYVREARRMVGEYVMTQANCQGKAIVHDGIGMAAYTMDSHNCQRIVDSGMVKNEGDVQVGGFGPYPVSYRAILPRSTECTNLLVPVCLSASHIAYGSIRMEPVFMVLAQSAATAAVMAINHKTPLHEVNINELRQLINKDPLVNGSTPDIVVDNADTASVSMTGDWQKQKNDGYGPDYFVTVAETGKKSTMTFRPVITTPGNYAVYVYTMPGRKNAAETMQWTVSDGRETKQVTVQRANIQVVGQTSGEWHLLGHFNLTRGSNNTVEISTLYASGEITGDAVLFRKNN</sequence>
<organism evidence="8 9">
    <name type="scientific">Paraflavitalea soli</name>
    <dbReference type="NCBI Taxonomy" id="2315862"/>
    <lineage>
        <taxon>Bacteria</taxon>
        <taxon>Pseudomonadati</taxon>
        <taxon>Bacteroidota</taxon>
        <taxon>Chitinophagia</taxon>
        <taxon>Chitinophagales</taxon>
        <taxon>Chitinophagaceae</taxon>
        <taxon>Paraflavitalea</taxon>
    </lineage>
</organism>
<dbReference type="GO" id="GO:0051539">
    <property type="term" value="F:4 iron, 4 sulfur cluster binding"/>
    <property type="evidence" value="ECO:0007669"/>
    <property type="project" value="UniProtKB-KW"/>
</dbReference>
<evidence type="ECO:0000256" key="3">
    <source>
        <dbReference type="ARBA" id="ARBA00023002"/>
    </source>
</evidence>
<dbReference type="Proteomes" id="UP000263900">
    <property type="component" value="Chromosome"/>
</dbReference>
<dbReference type="InterPro" id="IPR033803">
    <property type="entry name" value="CBD-like_Golvesin-Xly"/>
</dbReference>
<reference evidence="8 9" key="1">
    <citation type="submission" date="2018-09" db="EMBL/GenBank/DDBJ databases">
        <title>Genome sequencing of strain 6GH32-13.</title>
        <authorList>
            <person name="Weon H.-Y."/>
            <person name="Heo J."/>
            <person name="Kwon S.-W."/>
        </authorList>
    </citation>
    <scope>NUCLEOTIDE SEQUENCE [LARGE SCALE GENOMIC DNA]</scope>
    <source>
        <strain evidence="8 9">5GH32-13</strain>
    </source>
</reference>
<protein>
    <submittedName>
        <fullName evidence="8">FAD-dependent oxidoreductase</fullName>
    </submittedName>
</protein>
<keyword evidence="9" id="KW-1185">Reference proteome</keyword>
<evidence type="ECO:0000256" key="1">
    <source>
        <dbReference type="ARBA" id="ARBA00022485"/>
    </source>
</evidence>
<gene>
    <name evidence="8" type="ORF">D3H65_02005</name>
</gene>
<dbReference type="PANTHER" id="PTHR43498">
    <property type="entry name" value="FERREDOXIN:COB-COM HETERODISULFIDE REDUCTASE SUBUNIT A"/>
    <property type="match status" value="1"/>
</dbReference>
<evidence type="ECO:0000313" key="9">
    <source>
        <dbReference type="Proteomes" id="UP000263900"/>
    </source>
</evidence>
<dbReference type="AlphaFoldDB" id="A0A3B7MEQ8"/>
<dbReference type="Pfam" id="PF25275">
    <property type="entry name" value="Golvesin_C"/>
    <property type="match status" value="1"/>
</dbReference>
<accession>A0A3B7MEQ8</accession>
<feature type="domain" description="Golvesin/Xly CBD-like" evidence="7">
    <location>
        <begin position="524"/>
        <end position="658"/>
    </location>
</feature>
<keyword evidence="5" id="KW-0411">Iron-sulfur</keyword>
<dbReference type="Gene3D" id="3.50.50.60">
    <property type="entry name" value="FAD/NAD(P)-binding domain"/>
    <property type="match status" value="1"/>
</dbReference>
<dbReference type="PANTHER" id="PTHR43498:SF1">
    <property type="entry name" value="COB--COM HETERODISULFIDE REDUCTASE IRON-SULFUR SUBUNIT A"/>
    <property type="match status" value="1"/>
</dbReference>
<dbReference type="InterPro" id="IPR039650">
    <property type="entry name" value="HdrA-like"/>
</dbReference>
<evidence type="ECO:0000256" key="5">
    <source>
        <dbReference type="ARBA" id="ARBA00023014"/>
    </source>
</evidence>
<keyword evidence="4" id="KW-0408">Iron</keyword>
<dbReference type="KEGG" id="pseg:D3H65_02005"/>
<dbReference type="InterPro" id="IPR036188">
    <property type="entry name" value="FAD/NAD-bd_sf"/>
</dbReference>
<feature type="chain" id="PRO_5017617224" evidence="6">
    <location>
        <begin position="25"/>
        <end position="662"/>
    </location>
</feature>
<dbReference type="EMBL" id="CP032157">
    <property type="protein sequence ID" value="AXY72814.1"/>
    <property type="molecule type" value="Genomic_DNA"/>
</dbReference>
<proteinExistence type="predicted"/>
<dbReference type="Pfam" id="PF12831">
    <property type="entry name" value="FAD_oxidored"/>
    <property type="match status" value="1"/>
</dbReference>
<keyword evidence="6" id="KW-0732">Signal</keyword>
<name>A0A3B7MEQ8_9BACT</name>
<feature type="signal peptide" evidence="6">
    <location>
        <begin position="1"/>
        <end position="24"/>
    </location>
</feature>